<accession>A0A835MSH9</accession>
<name>A0A835MSH9_9ROSI</name>
<dbReference type="EMBL" id="JADGMS010000008">
    <property type="protein sequence ID" value="KAF9677257.1"/>
    <property type="molecule type" value="Genomic_DNA"/>
</dbReference>
<reference evidence="1 2" key="1">
    <citation type="submission" date="2020-10" db="EMBL/GenBank/DDBJ databases">
        <title>Plant Genome Project.</title>
        <authorList>
            <person name="Zhang R.-G."/>
        </authorList>
    </citation>
    <scope>NUCLEOTIDE SEQUENCE [LARGE SCALE GENOMIC DNA]</scope>
    <source>
        <strain evidence="1">FAFU-HL-1</strain>
        <tissue evidence="1">Leaf</tissue>
    </source>
</reference>
<dbReference type="SUPFAM" id="SSF52047">
    <property type="entry name" value="RNI-like"/>
    <property type="match status" value="1"/>
</dbReference>
<keyword evidence="2" id="KW-1185">Reference proteome</keyword>
<gene>
    <name evidence="1" type="ORF">SADUNF_Sadunf08G0089100</name>
</gene>
<organism evidence="1 2">
    <name type="scientific">Salix dunnii</name>
    <dbReference type="NCBI Taxonomy" id="1413687"/>
    <lineage>
        <taxon>Eukaryota</taxon>
        <taxon>Viridiplantae</taxon>
        <taxon>Streptophyta</taxon>
        <taxon>Embryophyta</taxon>
        <taxon>Tracheophyta</taxon>
        <taxon>Spermatophyta</taxon>
        <taxon>Magnoliopsida</taxon>
        <taxon>eudicotyledons</taxon>
        <taxon>Gunneridae</taxon>
        <taxon>Pentapetalae</taxon>
        <taxon>rosids</taxon>
        <taxon>fabids</taxon>
        <taxon>Malpighiales</taxon>
        <taxon>Salicaceae</taxon>
        <taxon>Saliceae</taxon>
        <taxon>Salix</taxon>
    </lineage>
</organism>
<comment type="caution">
    <text evidence="1">The sequence shown here is derived from an EMBL/GenBank/DDBJ whole genome shotgun (WGS) entry which is preliminary data.</text>
</comment>
<protein>
    <recommendedName>
        <fullName evidence="3">FBD domain-containing protein</fullName>
    </recommendedName>
</protein>
<dbReference type="InterPro" id="IPR032675">
    <property type="entry name" value="LRR_dom_sf"/>
</dbReference>
<proteinExistence type="predicted"/>
<evidence type="ECO:0008006" key="3">
    <source>
        <dbReference type="Google" id="ProtNLM"/>
    </source>
</evidence>
<dbReference type="Gene3D" id="3.80.10.10">
    <property type="entry name" value="Ribonuclease Inhibitor"/>
    <property type="match status" value="1"/>
</dbReference>
<sequence length="169" mass="19089">MPILYLHQFLVPPEAIESLITSFPLLESLALSYLDGLIRAPNLKYLCLEGEFMDICLENALLLAVMSVSMFMNDMKLLNTLSRVRAAILSRTLAITCSRLKIIELYRVSFEDTKEIRVALRLITNSPKLNELHVSLVRFRRASAEAEIIFTQDETPCISSKSLFSCGCL</sequence>
<evidence type="ECO:0000313" key="1">
    <source>
        <dbReference type="EMBL" id="KAF9677257.1"/>
    </source>
</evidence>
<dbReference type="Proteomes" id="UP000657918">
    <property type="component" value="Chromosome 8"/>
</dbReference>
<evidence type="ECO:0000313" key="2">
    <source>
        <dbReference type="Proteomes" id="UP000657918"/>
    </source>
</evidence>
<dbReference type="AlphaFoldDB" id="A0A835MSH9"/>